<reference evidence="2" key="1">
    <citation type="submission" date="2023-07" db="EMBL/GenBank/DDBJ databases">
        <title>Sorghum-associated microbial communities from plants grown in Nebraska, USA.</title>
        <authorList>
            <person name="Schachtman D."/>
        </authorList>
    </citation>
    <scope>NUCLEOTIDE SEQUENCE</scope>
    <source>
        <strain evidence="2">BE330</strain>
    </source>
</reference>
<evidence type="ECO:0000256" key="1">
    <source>
        <dbReference type="SAM" id="MobiDB-lite"/>
    </source>
</evidence>
<dbReference type="RefSeq" id="WP_309852986.1">
    <property type="nucleotide sequence ID" value="NZ_JAVDQJ010000004.1"/>
</dbReference>
<dbReference type="Proteomes" id="UP001185331">
    <property type="component" value="Unassembled WGS sequence"/>
</dbReference>
<protein>
    <submittedName>
        <fullName evidence="2">Uncharacterized protein</fullName>
    </submittedName>
</protein>
<name>A0AAE3XDE0_9DEIO</name>
<proteinExistence type="predicted"/>
<feature type="region of interest" description="Disordered" evidence="1">
    <location>
        <begin position="424"/>
        <end position="447"/>
    </location>
</feature>
<sequence length="447" mass="48177">MTGAAPHDPQKTAAQITLEWQAIETKRPGGRIPKMDRVLATASLHLTPNEQDLLDMLGAIYRSNQQYHQEMGVLIAERRAHAETQGALPEGAAASHLDLLADLAESRARLTDGRVPDDLPGEQLAQGVDAEIWFGTLRPDALRALAATLRARLSAEPLESARLSRVLERDRTRVADGVSAAQRVLDGYSWLAEGRGPYAHDDAHYQQEFASAMRELSAALEPLRRVGADWSDCPAAWADVQAARRSVPALPLDHARDVAEAVSVLDLVTEWRFAEDRLNAEKAAWRAGGAAHDAADFGDARRDFDALDDQVGDLSPTRLRVLSRAVQATAITLSRALNDQRDRTGRGGPAAPDLQALLAERPVRPALDWSAEPFGTCVSCETRGAIAGGQCGGCHDSAFIAEWRAYATRLETALRAHTGPVVKESLTTGPEATGKESLPVALTGEEA</sequence>
<evidence type="ECO:0000313" key="2">
    <source>
        <dbReference type="EMBL" id="MDR6218604.1"/>
    </source>
</evidence>
<organism evidence="2 3">
    <name type="scientific">Deinococcus soli</name>
    <name type="common">ex Cha et al. 2016</name>
    <dbReference type="NCBI Taxonomy" id="1309411"/>
    <lineage>
        <taxon>Bacteria</taxon>
        <taxon>Thermotogati</taxon>
        <taxon>Deinococcota</taxon>
        <taxon>Deinococci</taxon>
        <taxon>Deinococcales</taxon>
        <taxon>Deinococcaceae</taxon>
        <taxon>Deinococcus</taxon>
    </lineage>
</organism>
<accession>A0AAE3XDE0</accession>
<evidence type="ECO:0000313" key="3">
    <source>
        <dbReference type="Proteomes" id="UP001185331"/>
    </source>
</evidence>
<dbReference type="EMBL" id="JAVDQK010000005">
    <property type="protein sequence ID" value="MDR6218604.1"/>
    <property type="molecule type" value="Genomic_DNA"/>
</dbReference>
<comment type="caution">
    <text evidence="2">The sequence shown here is derived from an EMBL/GenBank/DDBJ whole genome shotgun (WGS) entry which is preliminary data.</text>
</comment>
<dbReference type="AlphaFoldDB" id="A0AAE3XDE0"/>
<gene>
    <name evidence="2" type="ORF">J2Y00_002201</name>
</gene>